<evidence type="ECO:0000313" key="9">
    <source>
        <dbReference type="EMBL" id="MBK7953102.1"/>
    </source>
</evidence>
<dbReference type="InterPro" id="IPR050297">
    <property type="entry name" value="LipidA_mod_glycosyltrf_83"/>
</dbReference>
<keyword evidence="7 8" id="KW-0472">Membrane</keyword>
<dbReference type="PANTHER" id="PTHR33908:SF11">
    <property type="entry name" value="MEMBRANE PROTEIN"/>
    <property type="match status" value="1"/>
</dbReference>
<name>A0A935T937_9PROT</name>
<feature type="transmembrane region" description="Helical" evidence="8">
    <location>
        <begin position="170"/>
        <end position="186"/>
    </location>
</feature>
<feature type="transmembrane region" description="Helical" evidence="8">
    <location>
        <begin position="399"/>
        <end position="419"/>
    </location>
</feature>
<gene>
    <name evidence="9" type="ORF">IPK02_03465</name>
</gene>
<feature type="transmembrane region" description="Helical" evidence="8">
    <location>
        <begin position="27"/>
        <end position="50"/>
    </location>
</feature>
<keyword evidence="4" id="KW-0808">Transferase</keyword>
<evidence type="ECO:0000256" key="2">
    <source>
        <dbReference type="ARBA" id="ARBA00022475"/>
    </source>
</evidence>
<feature type="transmembrane region" description="Helical" evidence="8">
    <location>
        <begin position="192"/>
        <end position="208"/>
    </location>
</feature>
<evidence type="ECO:0000256" key="7">
    <source>
        <dbReference type="ARBA" id="ARBA00023136"/>
    </source>
</evidence>
<keyword evidence="5 8" id="KW-0812">Transmembrane</keyword>
<feature type="transmembrane region" description="Helical" evidence="8">
    <location>
        <begin position="368"/>
        <end position="387"/>
    </location>
</feature>
<evidence type="ECO:0000256" key="8">
    <source>
        <dbReference type="SAM" id="Phobius"/>
    </source>
</evidence>
<evidence type="ECO:0000256" key="6">
    <source>
        <dbReference type="ARBA" id="ARBA00022989"/>
    </source>
</evidence>
<dbReference type="Proteomes" id="UP000706151">
    <property type="component" value="Unassembled WGS sequence"/>
</dbReference>
<comment type="subcellular location">
    <subcellularLocation>
        <location evidence="1">Cell membrane</location>
        <topology evidence="1">Multi-pass membrane protein</topology>
    </subcellularLocation>
</comment>
<evidence type="ECO:0000256" key="1">
    <source>
        <dbReference type="ARBA" id="ARBA00004651"/>
    </source>
</evidence>
<dbReference type="EMBL" id="JADJOT010000002">
    <property type="protein sequence ID" value="MBK7953102.1"/>
    <property type="molecule type" value="Genomic_DNA"/>
</dbReference>
<organism evidence="9 10">
    <name type="scientific">Candidatus Accumulibacter affinis</name>
    <dbReference type="NCBI Taxonomy" id="2954384"/>
    <lineage>
        <taxon>Bacteria</taxon>
        <taxon>Pseudomonadati</taxon>
        <taxon>Pseudomonadota</taxon>
        <taxon>Betaproteobacteria</taxon>
        <taxon>Candidatus Accumulibacter</taxon>
    </lineage>
</organism>
<evidence type="ECO:0000256" key="5">
    <source>
        <dbReference type="ARBA" id="ARBA00022692"/>
    </source>
</evidence>
<sequence>MDGPQEITDARSGVDLRLATTRPRSDLLAGAIIFAVWLVTRAALACVYSPETAPDSGTYLELARQIGQLDFSDYIGQRTPGYPLLLMAVGSRFTMIWFLQACLSMAASLLLFCTVRGNGGAWGLAIGIALAYLLLFNTLFYEAAVITETLSAFLLVLTSYLFLRAVQRGVTLRSSVGIGLVVAALVLTRPQYIFMVPLLGLMLCCARGRQRITQAVIFLVVASLPIGGWMAFNKQHIGHFSLTSLLGYNLSNHTGAFMEKAADEHALFRDIYLKYRDRKMQQSGSHPMTIFSAKQELRQASGLGEVELSARFQRISVELIARYPELYLWSVAKAWASFWAVPRSEQQEVLNSPAVKRWLDGIGKVEHVLLRLLNVVFLLSSLLMLFCALRLRRSGLGEFVAPAFMATVVLATSVVQALAEYGENPRYFIPSQPLVIAGTALALLAFVHLFRGPGDVRRSVGGDSV</sequence>
<accession>A0A935T937</accession>
<evidence type="ECO:0000256" key="4">
    <source>
        <dbReference type="ARBA" id="ARBA00022679"/>
    </source>
</evidence>
<evidence type="ECO:0000313" key="10">
    <source>
        <dbReference type="Proteomes" id="UP000706151"/>
    </source>
</evidence>
<protein>
    <submittedName>
        <fullName evidence="9">Glycosyltransferase family 39 protein</fullName>
    </submittedName>
</protein>
<reference evidence="9 10" key="1">
    <citation type="submission" date="2020-10" db="EMBL/GenBank/DDBJ databases">
        <title>Connecting structure to function with the recovery of over 1000 high-quality activated sludge metagenome-assembled genomes encoding full-length rRNA genes using long-read sequencing.</title>
        <authorList>
            <person name="Singleton C.M."/>
            <person name="Petriglieri F."/>
            <person name="Kristensen J.M."/>
            <person name="Kirkegaard R.H."/>
            <person name="Michaelsen T.Y."/>
            <person name="Andersen M.H."/>
            <person name="Karst S.M."/>
            <person name="Dueholm M.S."/>
            <person name="Nielsen P.H."/>
            <person name="Albertsen M."/>
        </authorList>
    </citation>
    <scope>NUCLEOTIDE SEQUENCE [LARGE SCALE GENOMIC DNA]</scope>
    <source>
        <strain evidence="9">Fred_18-Q3-R57-64_BAT3C.720</strain>
    </source>
</reference>
<dbReference type="GO" id="GO:0016763">
    <property type="term" value="F:pentosyltransferase activity"/>
    <property type="evidence" value="ECO:0007669"/>
    <property type="project" value="TreeGrafter"/>
</dbReference>
<dbReference type="GO" id="GO:0009103">
    <property type="term" value="P:lipopolysaccharide biosynthetic process"/>
    <property type="evidence" value="ECO:0007669"/>
    <property type="project" value="UniProtKB-ARBA"/>
</dbReference>
<feature type="transmembrane region" description="Helical" evidence="8">
    <location>
        <begin position="215"/>
        <end position="232"/>
    </location>
</feature>
<keyword evidence="2" id="KW-1003">Cell membrane</keyword>
<evidence type="ECO:0000256" key="3">
    <source>
        <dbReference type="ARBA" id="ARBA00022676"/>
    </source>
</evidence>
<comment type="caution">
    <text evidence="9">The sequence shown here is derived from an EMBL/GenBank/DDBJ whole genome shotgun (WGS) entry which is preliminary data.</text>
</comment>
<dbReference type="AlphaFoldDB" id="A0A935T937"/>
<dbReference type="PANTHER" id="PTHR33908">
    <property type="entry name" value="MANNOSYLTRANSFERASE YKCB-RELATED"/>
    <property type="match status" value="1"/>
</dbReference>
<feature type="transmembrane region" description="Helical" evidence="8">
    <location>
        <begin position="143"/>
        <end position="163"/>
    </location>
</feature>
<dbReference type="GO" id="GO:0005886">
    <property type="term" value="C:plasma membrane"/>
    <property type="evidence" value="ECO:0007669"/>
    <property type="project" value="UniProtKB-SubCell"/>
</dbReference>
<keyword evidence="6 8" id="KW-1133">Transmembrane helix</keyword>
<feature type="transmembrane region" description="Helical" evidence="8">
    <location>
        <begin position="119"/>
        <end position="137"/>
    </location>
</feature>
<keyword evidence="3" id="KW-0328">Glycosyltransferase</keyword>
<feature type="transmembrane region" description="Helical" evidence="8">
    <location>
        <begin position="431"/>
        <end position="450"/>
    </location>
</feature>
<feature type="transmembrane region" description="Helical" evidence="8">
    <location>
        <begin position="93"/>
        <end position="112"/>
    </location>
</feature>
<proteinExistence type="predicted"/>